<proteinExistence type="predicted"/>
<keyword evidence="2" id="KW-0645">Protease</keyword>
<feature type="domain" description="Peptidase M14" evidence="1">
    <location>
        <begin position="20"/>
        <end position="291"/>
    </location>
</feature>
<keyword evidence="3" id="KW-1185">Reference proteome</keyword>
<accession>A0A318KN58</accession>
<dbReference type="SMART" id="SM00631">
    <property type="entry name" value="Zn_pept"/>
    <property type="match status" value="1"/>
</dbReference>
<organism evidence="2 3">
    <name type="scientific">Nocardia tenerifensis</name>
    <dbReference type="NCBI Taxonomy" id="228006"/>
    <lineage>
        <taxon>Bacteria</taxon>
        <taxon>Bacillati</taxon>
        <taxon>Actinomycetota</taxon>
        <taxon>Actinomycetes</taxon>
        <taxon>Mycobacteriales</taxon>
        <taxon>Nocardiaceae</taxon>
        <taxon>Nocardia</taxon>
    </lineage>
</organism>
<dbReference type="Pfam" id="PF00246">
    <property type="entry name" value="Peptidase_M14"/>
    <property type="match status" value="1"/>
</dbReference>
<dbReference type="Gene3D" id="3.40.630.10">
    <property type="entry name" value="Zn peptidases"/>
    <property type="match status" value="1"/>
</dbReference>
<dbReference type="GO" id="GO:0006508">
    <property type="term" value="P:proteolysis"/>
    <property type="evidence" value="ECO:0007669"/>
    <property type="project" value="InterPro"/>
</dbReference>
<keyword evidence="2" id="KW-0121">Carboxypeptidase</keyword>
<dbReference type="AlphaFoldDB" id="A0A318KN58"/>
<dbReference type="InterPro" id="IPR000834">
    <property type="entry name" value="Peptidase_M14"/>
</dbReference>
<reference evidence="2 3" key="1">
    <citation type="submission" date="2018-05" db="EMBL/GenBank/DDBJ databases">
        <title>Genomic Encyclopedia of Type Strains, Phase IV (KMG-IV): sequencing the most valuable type-strain genomes for metagenomic binning, comparative biology and taxonomic classification.</title>
        <authorList>
            <person name="Goeker M."/>
        </authorList>
    </citation>
    <scope>NUCLEOTIDE SEQUENCE [LARGE SCALE GENOMIC DNA]</scope>
    <source>
        <strain evidence="2 3">DSM 44704</strain>
    </source>
</reference>
<dbReference type="GO" id="GO:0004181">
    <property type="term" value="F:metallocarboxypeptidase activity"/>
    <property type="evidence" value="ECO:0007669"/>
    <property type="project" value="InterPro"/>
</dbReference>
<keyword evidence="2" id="KW-0378">Hydrolase</keyword>
<protein>
    <submittedName>
        <fullName evidence="2">Zinc carboxypeptidase</fullName>
    </submittedName>
</protein>
<comment type="caution">
    <text evidence="2">The sequence shown here is derived from an EMBL/GenBank/DDBJ whole genome shotgun (WGS) entry which is preliminary data.</text>
</comment>
<evidence type="ECO:0000313" key="2">
    <source>
        <dbReference type="EMBL" id="PXX71100.1"/>
    </source>
</evidence>
<dbReference type="SUPFAM" id="SSF53187">
    <property type="entry name" value="Zn-dependent exopeptidases"/>
    <property type="match status" value="1"/>
</dbReference>
<gene>
    <name evidence="2" type="ORF">DFR70_101521</name>
</gene>
<dbReference type="Proteomes" id="UP000247569">
    <property type="component" value="Unassembled WGS sequence"/>
</dbReference>
<evidence type="ECO:0000313" key="3">
    <source>
        <dbReference type="Proteomes" id="UP000247569"/>
    </source>
</evidence>
<name>A0A318KN58_9NOCA</name>
<dbReference type="RefSeq" id="WP_040735367.1">
    <property type="nucleotide sequence ID" value="NZ_QJKF01000001.1"/>
</dbReference>
<dbReference type="EMBL" id="QJKF01000001">
    <property type="protein sequence ID" value="PXX71100.1"/>
    <property type="molecule type" value="Genomic_DNA"/>
</dbReference>
<sequence length="451" mass="48402">MVPQDEVAAIVGQVERTASFPTVDELNRFIDDMVAAHPDRVAVEEIGRSRGGDPLREVRIGTGPRHLVVLGNPHPNEPIGMATIRHLIGRLARDEADTLGATWHFVPCVDPDGTRLNEGWFARPLTRTSVARGYYRPAGDEQPEWCFPITWRGAPVGVPMPETRALMALIDRTKPALIASLHNADFGGGFFYCSGGDAGYWSALGRLLDDAGVPRFLGEPDAPGAARWAEGVFELPAFEKMADALTAVGVDPVATIGGGGSRDYAAPYGTAVLVSELPLWVDERIGDKTVSDRSIGSVVRSSAASYREIAALVAQVLERLGDRLTGRSPFERALRAVPASLSEMAVEKEAASGQDRLATRGEIFMEEYVWTGMLRLRTGGLLLRLLDAEAERDPSPVVAAEKARVATVFDGWSADIERNAPGEPVPLAALITIQAGSIVTAAARLRDGLPV</sequence>
<evidence type="ECO:0000259" key="1">
    <source>
        <dbReference type="SMART" id="SM00631"/>
    </source>
</evidence>
<dbReference type="GO" id="GO:0008270">
    <property type="term" value="F:zinc ion binding"/>
    <property type="evidence" value="ECO:0007669"/>
    <property type="project" value="InterPro"/>
</dbReference>